<dbReference type="RefSeq" id="WP_268116245.1">
    <property type="nucleotide sequence ID" value="NZ_CP113524.1"/>
</dbReference>
<proteinExistence type="predicted"/>
<evidence type="ECO:0000256" key="1">
    <source>
        <dbReference type="SAM" id="MobiDB-lite"/>
    </source>
</evidence>
<dbReference type="Proteomes" id="UP001163115">
    <property type="component" value="Chromosome"/>
</dbReference>
<gene>
    <name evidence="2" type="ORF">OW255_07645</name>
</gene>
<feature type="compositionally biased region" description="Polar residues" evidence="1">
    <location>
        <begin position="47"/>
        <end position="62"/>
    </location>
</feature>
<keyword evidence="3" id="KW-1185">Reference proteome</keyword>
<protein>
    <submittedName>
        <fullName evidence="2">Uncharacterized protein</fullName>
    </submittedName>
</protein>
<reference evidence="2" key="1">
    <citation type="submission" date="2022-11" db="EMBL/GenBank/DDBJ databases">
        <title>Lacrimispora xylanolytica sy1, complete genome.</title>
        <authorList>
            <person name="Choi S."/>
        </authorList>
    </citation>
    <scope>NUCLEOTIDE SEQUENCE</scope>
    <source>
        <strain evidence="2">Sy1</strain>
    </source>
</reference>
<name>A0ABY7AF68_9FIRM</name>
<feature type="region of interest" description="Disordered" evidence="1">
    <location>
        <begin position="47"/>
        <end position="71"/>
    </location>
</feature>
<sequence length="306" mass="34452">MKPITKIILVLHIVILCLFLLHNFSGKRYNTPNDMITPVTYESNTAPNINSETDSLAQSDPLTSTPSPVETVTVPPEDIESINQIISDQNTSVLKGNIKIFEEIYMAIFRNGNELTASYITSDDDTETNLTGSIDIQTASFILSNEDESISFQGVIEPGTQKGDILTGIFINKKDKAEVNLYLVLSHSFGSTLDKRYPLIEGTTEDVENFAKEIKSYIKSDEKEKLAELIQYPISVKIHNANKTINNPQEFIQSYEDIITDHFKYRIDVSYTRYLFSNDMGVMMGNGDVWFHSLEDKGLKIIAINN</sequence>
<dbReference type="EMBL" id="CP113524">
    <property type="protein sequence ID" value="WAJ25372.1"/>
    <property type="molecule type" value="Genomic_DNA"/>
</dbReference>
<evidence type="ECO:0000313" key="2">
    <source>
        <dbReference type="EMBL" id="WAJ25372.1"/>
    </source>
</evidence>
<accession>A0ABY7AF68</accession>
<evidence type="ECO:0000313" key="3">
    <source>
        <dbReference type="Proteomes" id="UP001163115"/>
    </source>
</evidence>
<organism evidence="2 3">
    <name type="scientific">Lacrimispora xylanolytica</name>
    <dbReference type="NCBI Taxonomy" id="29375"/>
    <lineage>
        <taxon>Bacteria</taxon>
        <taxon>Bacillati</taxon>
        <taxon>Bacillota</taxon>
        <taxon>Clostridia</taxon>
        <taxon>Lachnospirales</taxon>
        <taxon>Lachnospiraceae</taxon>
        <taxon>Lacrimispora</taxon>
    </lineage>
</organism>